<dbReference type="InterPro" id="IPR012334">
    <property type="entry name" value="Pectin_lyas_fold"/>
</dbReference>
<dbReference type="EMBL" id="NCKW01005420">
    <property type="protein sequence ID" value="POM72876.1"/>
    <property type="molecule type" value="Genomic_DNA"/>
</dbReference>
<dbReference type="InterPro" id="IPR036959">
    <property type="entry name" value="Peptidase_C12_UCH_sf"/>
</dbReference>
<evidence type="ECO:0000256" key="5">
    <source>
        <dbReference type="ARBA" id="ARBA00022801"/>
    </source>
</evidence>
<dbReference type="PANTHER" id="PTHR36453">
    <property type="entry name" value="SECRETED PROTEIN-RELATED"/>
    <property type="match status" value="1"/>
</dbReference>
<evidence type="ECO:0000256" key="6">
    <source>
        <dbReference type="ARBA" id="ARBA00022807"/>
    </source>
</evidence>
<dbReference type="EC" id="3.4.19.12" evidence="2"/>
<evidence type="ECO:0000256" key="7">
    <source>
        <dbReference type="PROSITE-ProRule" id="PRU01393"/>
    </source>
</evidence>
<evidence type="ECO:0000256" key="3">
    <source>
        <dbReference type="ARBA" id="ARBA00022670"/>
    </source>
</evidence>
<comment type="caution">
    <text evidence="9">The sequence shown here is derived from an EMBL/GenBank/DDBJ whole genome shotgun (WGS) entry which is preliminary data.</text>
</comment>
<dbReference type="SUPFAM" id="SSF54001">
    <property type="entry name" value="Cysteine proteinases"/>
    <property type="match status" value="1"/>
</dbReference>
<sequence length="1066" mass="115733">HCFTAPGSYLDKFFNKTKAKTPEEIAQYLEQDDELEETHSSAAEAGQSEQLESVDDPINTHFVCFSCVDGNLYELDGRKKRPINHGPSSSDTVLQDSCKVIKKFMARDEGEMRFTILALAKTQPSLRWKCFCLLWIFKSILIISGDANSIDLYVSPDGSDSGTADGSLTKPFKTLARVQQQVQANNKLAANSYTPINVYLRAGRYELSETLDFTKDDSGASSDALITYQAYCDAAVEKASISTRTFPYHSGLGIPPRLFWNGVGDIDKWKGPADPFAQMGVNRSANSNLVTPAPAQGLGTDIGHVCVDKNNGVGHTCYAKSSPIATCVSGCMVTCQDHIARKRYSEIFYDEFTHLFGKDLRKEEDCVEICSLSCRGCEKVVISGSKQLAAGTLTWTLDRSITVASANGALHDLNIFGTDLSSILPGIAASVVPAKPEDFSTFTTLYLDNVLLPRAGFPNCLVNSSLPAQTLNCTYESIDIVNSHIIYNASTFSDRVSTWTNVEGIMADLRPQSTQSTSLRYSINSVDSLSATIELGAGGSELSYDIFMDGLGAASVASLDPTIRVENVFEELDSPGEWFFDASSRWLYLIPPNTTTTATSLANSVLEIPLLHQLLRVSGSRENQYVTPTNAHTTLKETTSDIKVSNLHFRYLTFSGTQLHHLNIYERVPGSLWPMTRVASFFLESVTNTTIEFCNFEKIGGNAIMVSGENSNVQIVNNNVSFVGSNGISVLARRGFQLNSFREPVLTHLLVPRAVNVSFNQVHHVGQQVAHSAAIMVVGAKQTTIHGNLVLNVPTTTDTSNPAAFPALFSSSAYHVVNANGANYDDGLPLIRSITNLNENAIPITQAPLLSSQYHVTVPLLGFDMNIVAKLVGAPECFSGSGRVGSLYGEPMPFTYTSCSGCCSVHNNYARIRVTSSGVAWNDATSREVVVRSGESVDIAAMSSAYFNSVVDVYLGFHIVTPNQIFNLPTQTKWQIRTRSCQYAEQTYQETCGGPCIQQDGCGNSNAALHLALGSSLACNSGYESNPPSLVCTGPFEAQHDCDGTGVTKSHMYYNCSIDCFAATCT</sequence>
<gene>
    <name evidence="9" type="ORF">PHPALM_10345</name>
</gene>
<dbReference type="PROSITE" id="PS52048">
    <property type="entry name" value="UCH_DOMAIN"/>
    <property type="match status" value="1"/>
</dbReference>
<name>A0A2P4Y511_9STRA</name>
<evidence type="ECO:0000256" key="4">
    <source>
        <dbReference type="ARBA" id="ARBA00022786"/>
    </source>
</evidence>
<protein>
    <recommendedName>
        <fullName evidence="2">ubiquitinyl hydrolase 1</fullName>
        <ecNumber evidence="2">3.4.19.12</ecNumber>
    </recommendedName>
</protein>
<comment type="similarity">
    <text evidence="7">Belongs to the peptidase C12 family.</text>
</comment>
<feature type="domain" description="UCH catalytic" evidence="8">
    <location>
        <begin position="1"/>
        <end position="121"/>
    </location>
</feature>
<feature type="non-terminal residue" evidence="9">
    <location>
        <position position="1"/>
    </location>
</feature>
<evidence type="ECO:0000313" key="9">
    <source>
        <dbReference type="EMBL" id="POM72876.1"/>
    </source>
</evidence>
<keyword evidence="10" id="KW-1185">Reference proteome</keyword>
<dbReference type="AlphaFoldDB" id="A0A2P4Y511"/>
<dbReference type="SUPFAM" id="SSF51126">
    <property type="entry name" value="Pectin lyase-like"/>
    <property type="match status" value="1"/>
</dbReference>
<dbReference type="Pfam" id="PF01088">
    <property type="entry name" value="Peptidase_C12"/>
    <property type="match status" value="1"/>
</dbReference>
<reference evidence="9 10" key="1">
    <citation type="journal article" date="2017" name="Genome Biol. Evol.">
        <title>Phytophthora megakarya and P. palmivora, closely related causal agents of cacao black pod rot, underwent increases in genome sizes and gene numbers by different mechanisms.</title>
        <authorList>
            <person name="Ali S.S."/>
            <person name="Shao J."/>
            <person name="Lary D.J."/>
            <person name="Kronmiller B."/>
            <person name="Shen D."/>
            <person name="Strem M.D."/>
            <person name="Amoako-Attah I."/>
            <person name="Akrofi A.Y."/>
            <person name="Begoude B.A."/>
            <person name="Ten Hoopen G.M."/>
            <person name="Coulibaly K."/>
            <person name="Kebe B.I."/>
            <person name="Melnick R.L."/>
            <person name="Guiltinan M.J."/>
            <person name="Tyler B.M."/>
            <person name="Meinhardt L.W."/>
            <person name="Bailey B.A."/>
        </authorList>
    </citation>
    <scope>NUCLEOTIDE SEQUENCE [LARGE SCALE GENOMIC DNA]</scope>
    <source>
        <strain evidence="10">sbr112.9</strain>
    </source>
</reference>
<keyword evidence="5 9" id="KW-0378">Hydrolase</keyword>
<evidence type="ECO:0000313" key="10">
    <source>
        <dbReference type="Proteomes" id="UP000237271"/>
    </source>
</evidence>
<accession>A0A2P4Y511</accession>
<dbReference type="InterPro" id="IPR011050">
    <property type="entry name" value="Pectin_lyase_fold/virulence"/>
</dbReference>
<evidence type="ECO:0000256" key="2">
    <source>
        <dbReference type="ARBA" id="ARBA00012759"/>
    </source>
</evidence>
<dbReference type="OrthoDB" id="5949092at2759"/>
<comment type="catalytic activity">
    <reaction evidence="1">
        <text>Thiol-dependent hydrolysis of ester, thioester, amide, peptide and isopeptide bonds formed by the C-terminal Gly of ubiquitin (a 76-residue protein attached to proteins as an intracellular targeting signal).</text>
        <dbReference type="EC" id="3.4.19.12"/>
    </reaction>
</comment>
<dbReference type="Gene3D" id="3.40.532.10">
    <property type="entry name" value="Peptidase C12, ubiquitin carboxyl-terminal hydrolase"/>
    <property type="match status" value="1"/>
</dbReference>
<dbReference type="Gene3D" id="2.160.20.10">
    <property type="entry name" value="Single-stranded right-handed beta-helix, Pectin lyase-like"/>
    <property type="match status" value="2"/>
</dbReference>
<keyword evidence="3" id="KW-0645">Protease</keyword>
<dbReference type="PANTHER" id="PTHR36453:SF1">
    <property type="entry name" value="RIGHT HANDED BETA HELIX DOMAIN-CONTAINING PROTEIN"/>
    <property type="match status" value="1"/>
</dbReference>
<evidence type="ECO:0000256" key="1">
    <source>
        <dbReference type="ARBA" id="ARBA00000707"/>
    </source>
</evidence>
<comment type="caution">
    <text evidence="7">Lacks conserved residue(s) required for the propagation of feature annotation.</text>
</comment>
<dbReference type="Proteomes" id="UP000237271">
    <property type="component" value="Unassembled WGS sequence"/>
</dbReference>
<evidence type="ECO:0000259" key="8">
    <source>
        <dbReference type="PROSITE" id="PS52048"/>
    </source>
</evidence>
<dbReference type="InterPro" id="IPR001578">
    <property type="entry name" value="Peptidase_C12_UCH"/>
</dbReference>
<keyword evidence="4" id="KW-0833">Ubl conjugation pathway</keyword>
<dbReference type="InterPro" id="IPR038765">
    <property type="entry name" value="Papain-like_cys_pep_sf"/>
</dbReference>
<dbReference type="GO" id="GO:0004843">
    <property type="term" value="F:cysteine-type deubiquitinase activity"/>
    <property type="evidence" value="ECO:0007669"/>
    <property type="project" value="UniProtKB-EC"/>
</dbReference>
<organism evidence="9 10">
    <name type="scientific">Phytophthora palmivora</name>
    <dbReference type="NCBI Taxonomy" id="4796"/>
    <lineage>
        <taxon>Eukaryota</taxon>
        <taxon>Sar</taxon>
        <taxon>Stramenopiles</taxon>
        <taxon>Oomycota</taxon>
        <taxon>Peronosporomycetes</taxon>
        <taxon>Peronosporales</taxon>
        <taxon>Peronosporaceae</taxon>
        <taxon>Phytophthora</taxon>
    </lineage>
</organism>
<keyword evidence="6" id="KW-0788">Thiol protease</keyword>
<proteinExistence type="inferred from homology"/>
<dbReference type="GO" id="GO:0006511">
    <property type="term" value="P:ubiquitin-dependent protein catabolic process"/>
    <property type="evidence" value="ECO:0007669"/>
    <property type="project" value="InterPro"/>
</dbReference>